<dbReference type="InterPro" id="IPR007855">
    <property type="entry name" value="RDRP"/>
</dbReference>
<dbReference type="AlphaFoldDB" id="A0A8K0UQS2"/>
<comment type="similarity">
    <text evidence="1">Belongs to the RdRP family.</text>
</comment>
<dbReference type="Proteomes" id="UP000813824">
    <property type="component" value="Unassembled WGS sequence"/>
</dbReference>
<evidence type="ECO:0000313" key="4">
    <source>
        <dbReference type="Proteomes" id="UP000813824"/>
    </source>
</evidence>
<dbReference type="PANTHER" id="PTHR23079">
    <property type="entry name" value="RNA-DEPENDENT RNA POLYMERASE"/>
    <property type="match status" value="1"/>
</dbReference>
<keyword evidence="4" id="KW-1185">Reference proteome</keyword>
<dbReference type="GO" id="GO:0003723">
    <property type="term" value="F:RNA binding"/>
    <property type="evidence" value="ECO:0007669"/>
    <property type="project" value="UniProtKB-KW"/>
</dbReference>
<accession>A0A8K0UQS2</accession>
<reference evidence="3" key="1">
    <citation type="journal article" date="2021" name="New Phytol.">
        <title>Evolutionary innovations through gain and loss of genes in the ectomycorrhizal Boletales.</title>
        <authorList>
            <person name="Wu G."/>
            <person name="Miyauchi S."/>
            <person name="Morin E."/>
            <person name="Kuo A."/>
            <person name="Drula E."/>
            <person name="Varga T."/>
            <person name="Kohler A."/>
            <person name="Feng B."/>
            <person name="Cao Y."/>
            <person name="Lipzen A."/>
            <person name="Daum C."/>
            <person name="Hundley H."/>
            <person name="Pangilinan J."/>
            <person name="Johnson J."/>
            <person name="Barry K."/>
            <person name="LaButti K."/>
            <person name="Ng V."/>
            <person name="Ahrendt S."/>
            <person name="Min B."/>
            <person name="Choi I.G."/>
            <person name="Park H."/>
            <person name="Plett J.M."/>
            <person name="Magnuson J."/>
            <person name="Spatafora J.W."/>
            <person name="Nagy L.G."/>
            <person name="Henrissat B."/>
            <person name="Grigoriev I.V."/>
            <person name="Yang Z.L."/>
            <person name="Xu J."/>
            <person name="Martin F.M."/>
        </authorList>
    </citation>
    <scope>NUCLEOTIDE SEQUENCE</scope>
    <source>
        <strain evidence="3">KKN 215</strain>
    </source>
</reference>
<comment type="caution">
    <text evidence="3">The sequence shown here is derived from an EMBL/GenBank/DDBJ whole genome shotgun (WGS) entry which is preliminary data.</text>
</comment>
<dbReference type="OrthoDB" id="6513042at2759"/>
<dbReference type="InterPro" id="IPR057596">
    <property type="entry name" value="RDRP_core"/>
</dbReference>
<keyword evidence="1" id="KW-0694">RNA-binding</keyword>
<name>A0A8K0UQS2_9AGAR</name>
<dbReference type="PANTHER" id="PTHR23079:SF55">
    <property type="entry name" value="RNA-DIRECTED RNA POLYMERASE"/>
    <property type="match status" value="1"/>
</dbReference>
<evidence type="ECO:0000259" key="2">
    <source>
        <dbReference type="Pfam" id="PF05183"/>
    </source>
</evidence>
<proteinExistence type="inferred from homology"/>
<feature type="domain" description="RDRP core" evidence="2">
    <location>
        <begin position="446"/>
        <end position="1034"/>
    </location>
</feature>
<organism evidence="3 4">
    <name type="scientific">Cristinia sonorae</name>
    <dbReference type="NCBI Taxonomy" id="1940300"/>
    <lineage>
        <taxon>Eukaryota</taxon>
        <taxon>Fungi</taxon>
        <taxon>Dikarya</taxon>
        <taxon>Basidiomycota</taxon>
        <taxon>Agaricomycotina</taxon>
        <taxon>Agaricomycetes</taxon>
        <taxon>Agaricomycetidae</taxon>
        <taxon>Agaricales</taxon>
        <taxon>Pleurotineae</taxon>
        <taxon>Stephanosporaceae</taxon>
        <taxon>Cristinia</taxon>
    </lineage>
</organism>
<evidence type="ECO:0000256" key="1">
    <source>
        <dbReference type="RuleBase" id="RU363098"/>
    </source>
</evidence>
<protein>
    <recommendedName>
        <fullName evidence="1">RNA-dependent RNA polymerase</fullName>
        <ecNumber evidence="1">2.7.7.48</ecNumber>
    </recommendedName>
</protein>
<dbReference type="EC" id="2.7.7.48" evidence="1"/>
<dbReference type="EMBL" id="JAEVFJ010000015">
    <property type="protein sequence ID" value="KAH8100639.1"/>
    <property type="molecule type" value="Genomic_DNA"/>
</dbReference>
<dbReference type="GO" id="GO:0003968">
    <property type="term" value="F:RNA-directed RNA polymerase activity"/>
    <property type="evidence" value="ECO:0007669"/>
    <property type="project" value="UniProtKB-KW"/>
</dbReference>
<dbReference type="GO" id="GO:0030422">
    <property type="term" value="P:siRNA processing"/>
    <property type="evidence" value="ECO:0007669"/>
    <property type="project" value="TreeGrafter"/>
</dbReference>
<keyword evidence="1" id="KW-0808">Transferase</keyword>
<keyword evidence="1" id="KW-0548">Nucleotidyltransferase</keyword>
<sequence length="1226" mass="139363">MSGTGLTVTFHPPPSPTELAPYAMEIFMHNIAITAKPTLIKTEIARALHTPQYKHHSRRPINFYVVIFPRKGGAKASLGRSGKLTLPSAAIGGQFLAEFGGKEPKKTIVVGTKIKFVPSRDKPRQDIVDEIRREPFLDPVEEERQIWSAHTRDSAVALDTFQVGWHCRDETFSIEWEQPCRTFGRFSYNGDRREFRIYIFGVEDTRLVIIPAAHISWANVYVDSQGDAAIILELSCPPSFETAPAADLADAMAGLHLESAQSPRPCRQRWPAIDPVHADVAPYTSHILRLICSEMEGLARFRSICNVAHIPVDNFNMQARHLGLFSQRVQAEFSQWLRQLDWKLAYQVEALTRKGLVDMKEALSLRGPIARMVATRNAEATSTFLRYFITQMKTKFQHSQDSQEALETVVQFFNRIANEQVQSKHCRRIGGFRTENDTFQCLHVTITPTTMYLEGPYPERLNRVIRWYPKHHDCFLRVNFVDEAHLQFRFDRDVDGRSFIERRVGSILKDGLEVAGRRFNFLAYSQSALKEHAVWFVKDFYVEEQLVTAASIIKRIGNFEKLSYDPKLIYCPARYGARISQSFTATDASLSAEAEEIFILEDIKDSTGQWLFTDGIGTISPELARAIWKDLCSRGRRAVRPRTYPRAYQIRFMGSKGMLSVDHSLSGRAICIRPSMIKFDAPNSQEIEIARAFDRPGPLYLNRPLIMILEALGVKYEVFKKLQDDAVYEAQHAVQTVSQAAELLEKYGLGASYRLPSVMLSLTKLGIDNLQWDEFWEQMMDFSVNHVLRELKHHARIPVKDAWNLVGVADIHGYLKEGEVFVHIEPVEGGATFLDGPIMVSRSPTIHPGDVQVVRAIGRPPKGSPFEKETLRNCIVFSTKGKRPLPTYLGGGDLDGDVYCCTTLPELLPTRIYEPAAYTTADRLMLNRRSTMRDVADFVTEYIVSDRLGIIAHTWLVIADQSKFGIFDRDCLTLSDLHSDAVDYPKSGKPVPLEKIPRYKSQAKPDWCAPETGNHDPKKYYKSFRAIGQLFRAIDLPATLRTAERAQSTQRDQLAQEQSITLRDVLKGFDGGKRYNDVAWAIRRRVSGFIMLNRHEEDLISEIWDLAESYRLQLQTICADHSLSRTRNAILTEEEAVVGTIVAKCTQPRKRKDTMSKLREQTSILVQEIEHQLVGELGILPQDALRRAWVAYRISLLTAHQFGGRSFGWIAMRAIFDSIRIIESDT</sequence>
<dbReference type="GO" id="GO:0031380">
    <property type="term" value="C:nuclear RNA-directed RNA polymerase complex"/>
    <property type="evidence" value="ECO:0007669"/>
    <property type="project" value="TreeGrafter"/>
</dbReference>
<dbReference type="Pfam" id="PF05183">
    <property type="entry name" value="RdRP"/>
    <property type="match status" value="1"/>
</dbReference>
<gene>
    <name evidence="3" type="ORF">BXZ70DRAFT_166179</name>
</gene>
<evidence type="ECO:0000313" key="3">
    <source>
        <dbReference type="EMBL" id="KAH8100639.1"/>
    </source>
</evidence>
<keyword evidence="1" id="KW-0696">RNA-directed RNA polymerase</keyword>
<comment type="catalytic activity">
    <reaction evidence="1">
        <text>RNA(n) + a ribonucleoside 5'-triphosphate = RNA(n+1) + diphosphate</text>
        <dbReference type="Rhea" id="RHEA:21248"/>
        <dbReference type="Rhea" id="RHEA-COMP:14527"/>
        <dbReference type="Rhea" id="RHEA-COMP:17342"/>
        <dbReference type="ChEBI" id="CHEBI:33019"/>
        <dbReference type="ChEBI" id="CHEBI:61557"/>
        <dbReference type="ChEBI" id="CHEBI:140395"/>
        <dbReference type="EC" id="2.7.7.48"/>
    </reaction>
</comment>